<keyword evidence="5" id="KW-0460">Magnesium</keyword>
<dbReference type="SUPFAM" id="SSF48576">
    <property type="entry name" value="Terpenoid synthases"/>
    <property type="match status" value="1"/>
</dbReference>
<evidence type="ECO:0000256" key="5">
    <source>
        <dbReference type="ARBA" id="ARBA00022842"/>
    </source>
</evidence>
<gene>
    <name evidence="7" type="ORF">AYR53_04395</name>
</gene>
<dbReference type="STRING" id="375175.AYR53_04395"/>
<comment type="similarity">
    <text evidence="2 6">Belongs to the FPP/GGPP synthase family.</text>
</comment>
<dbReference type="InterPro" id="IPR033749">
    <property type="entry name" value="Polyprenyl_synt_CS"/>
</dbReference>
<proteinExistence type="inferred from homology"/>
<dbReference type="InterPro" id="IPR008949">
    <property type="entry name" value="Isoprenoid_synthase_dom_sf"/>
</dbReference>
<dbReference type="EMBL" id="CP014873">
    <property type="protein sequence ID" value="ANK62073.1"/>
    <property type="molecule type" value="Genomic_DNA"/>
</dbReference>
<organism evidence="7 8">
    <name type="scientific">Loigolactobacillus backii</name>
    <dbReference type="NCBI Taxonomy" id="375175"/>
    <lineage>
        <taxon>Bacteria</taxon>
        <taxon>Bacillati</taxon>
        <taxon>Bacillota</taxon>
        <taxon>Bacilli</taxon>
        <taxon>Lactobacillales</taxon>
        <taxon>Lactobacillaceae</taxon>
        <taxon>Loigolactobacillus</taxon>
    </lineage>
</organism>
<evidence type="ECO:0000256" key="4">
    <source>
        <dbReference type="ARBA" id="ARBA00022723"/>
    </source>
</evidence>
<reference evidence="7 8" key="1">
    <citation type="submission" date="2016-03" db="EMBL/GenBank/DDBJ databases">
        <title>Pediococcus and Lactobacillus from brewery environment - whole genome sequencing and assembly.</title>
        <authorList>
            <person name="Behr J."/>
            <person name="Geissler A.J."/>
            <person name="Vogel R.F."/>
        </authorList>
    </citation>
    <scope>NUCLEOTIDE SEQUENCE [LARGE SCALE GENOMIC DNA]</scope>
    <source>
        <strain evidence="7 8">TMW 1.1989</strain>
    </source>
</reference>
<dbReference type="Proteomes" id="UP000078582">
    <property type="component" value="Chromosome"/>
</dbReference>
<dbReference type="GO" id="GO:0046872">
    <property type="term" value="F:metal ion binding"/>
    <property type="evidence" value="ECO:0007669"/>
    <property type="project" value="UniProtKB-KW"/>
</dbReference>
<evidence type="ECO:0000313" key="8">
    <source>
        <dbReference type="Proteomes" id="UP000078582"/>
    </source>
</evidence>
<evidence type="ECO:0000256" key="6">
    <source>
        <dbReference type="RuleBase" id="RU004466"/>
    </source>
</evidence>
<dbReference type="SFLD" id="SFLDS00005">
    <property type="entry name" value="Isoprenoid_Synthase_Type_I"/>
    <property type="match status" value="1"/>
</dbReference>
<dbReference type="Gene3D" id="1.10.600.10">
    <property type="entry name" value="Farnesyl Diphosphate Synthase"/>
    <property type="match status" value="1"/>
</dbReference>
<name>A0A192H1B4_9LACO</name>
<dbReference type="Pfam" id="PF00348">
    <property type="entry name" value="polyprenyl_synt"/>
    <property type="match status" value="1"/>
</dbReference>
<evidence type="ECO:0000256" key="2">
    <source>
        <dbReference type="ARBA" id="ARBA00006706"/>
    </source>
</evidence>
<comment type="cofactor">
    <cofactor evidence="1">
        <name>Mg(2+)</name>
        <dbReference type="ChEBI" id="CHEBI:18420"/>
    </cofactor>
</comment>
<protein>
    <submittedName>
        <fullName evidence="7">Trans-hexaprenyltranstransferase</fullName>
    </submittedName>
</protein>
<evidence type="ECO:0000256" key="1">
    <source>
        <dbReference type="ARBA" id="ARBA00001946"/>
    </source>
</evidence>
<dbReference type="InterPro" id="IPR000092">
    <property type="entry name" value="Polyprenyl_synt"/>
</dbReference>
<dbReference type="PROSITE" id="PS00444">
    <property type="entry name" value="POLYPRENYL_SYNTHASE_2"/>
    <property type="match status" value="1"/>
</dbReference>
<accession>A0A192H1B4</accession>
<dbReference type="PANTHER" id="PTHR12001:SF69">
    <property type="entry name" value="ALL TRANS-POLYPRENYL-DIPHOSPHATE SYNTHASE PDSS1"/>
    <property type="match status" value="1"/>
</dbReference>
<dbReference type="RefSeq" id="WP_068279079.1">
    <property type="nucleotide sequence ID" value="NZ_CP014873.1"/>
</dbReference>
<dbReference type="GeneID" id="42981481"/>
<evidence type="ECO:0000256" key="3">
    <source>
        <dbReference type="ARBA" id="ARBA00022679"/>
    </source>
</evidence>
<keyword evidence="3 6" id="KW-0808">Transferase</keyword>
<sequence>MALQIWDDFPTIQTKLTALTPYLIEAARIKQPAVNERVQSLLRHGGKLIRAGLFYLFSEFGPDQNEERLQAGAAAIELLHLATLIHDDVIDQAPERRGTQTVHTRVGNRNAIYAGDLLFTLYFDQVLKSAETFNDIAVNTHAMHGILDGELDQYDLNYHLKETVDQYLKEIEGKTAKLFALACAQGAKLAHADMIIVESAEQIGRSIGLAFQILDDVLDYTGEQQDIRKPILQDIQQGIYTLPLLFALEAQPEKLRPYLKRGIQLTETDLQTIQALVTKSDGVAQARTMANELTDQALLDIKMLPETPARQALETLTRRLLQREQ</sequence>
<dbReference type="CDD" id="cd00685">
    <property type="entry name" value="Trans_IPPS_HT"/>
    <property type="match status" value="1"/>
</dbReference>
<keyword evidence="8" id="KW-1185">Reference proteome</keyword>
<dbReference type="PANTHER" id="PTHR12001">
    <property type="entry name" value="GERANYLGERANYL PYROPHOSPHATE SYNTHASE"/>
    <property type="match status" value="1"/>
</dbReference>
<dbReference type="AlphaFoldDB" id="A0A192H1B4"/>
<dbReference type="GO" id="GO:0004659">
    <property type="term" value="F:prenyltransferase activity"/>
    <property type="evidence" value="ECO:0007669"/>
    <property type="project" value="InterPro"/>
</dbReference>
<keyword evidence="4" id="KW-0479">Metal-binding</keyword>
<dbReference type="PROSITE" id="PS00723">
    <property type="entry name" value="POLYPRENYL_SYNTHASE_1"/>
    <property type="match status" value="1"/>
</dbReference>
<dbReference type="GO" id="GO:0008299">
    <property type="term" value="P:isoprenoid biosynthetic process"/>
    <property type="evidence" value="ECO:0007669"/>
    <property type="project" value="InterPro"/>
</dbReference>
<dbReference type="OrthoDB" id="9805316at2"/>
<evidence type="ECO:0000313" key="7">
    <source>
        <dbReference type="EMBL" id="ANK62073.1"/>
    </source>
</evidence>